<keyword evidence="3" id="KW-0547">Nucleotide-binding</keyword>
<feature type="compositionally biased region" description="Low complexity" evidence="6">
    <location>
        <begin position="416"/>
        <end position="448"/>
    </location>
</feature>
<evidence type="ECO:0000256" key="7">
    <source>
        <dbReference type="SAM" id="Phobius"/>
    </source>
</evidence>
<dbReference type="InParanoid" id="A0A1Y2H2X6"/>
<dbReference type="GO" id="GO:0000407">
    <property type="term" value="C:phagophore assembly site"/>
    <property type="evidence" value="ECO:0007669"/>
    <property type="project" value="TreeGrafter"/>
</dbReference>
<dbReference type="GO" id="GO:0005524">
    <property type="term" value="F:ATP binding"/>
    <property type="evidence" value="ECO:0007669"/>
    <property type="project" value="UniProtKB-KW"/>
</dbReference>
<name>A0A1Y2H2X6_9FUNG</name>
<evidence type="ECO:0000256" key="1">
    <source>
        <dbReference type="ARBA" id="ARBA00012513"/>
    </source>
</evidence>
<feature type="compositionally biased region" description="Basic and acidic residues" evidence="6">
    <location>
        <begin position="80"/>
        <end position="91"/>
    </location>
</feature>
<keyword evidence="2" id="KW-0808">Transferase</keyword>
<feature type="domain" description="Protein kinase" evidence="8">
    <location>
        <begin position="940"/>
        <end position="1308"/>
    </location>
</feature>
<gene>
    <name evidence="9" type="ORF">BCR41DRAFT_391335</name>
</gene>
<feature type="compositionally biased region" description="Gly residues" evidence="6">
    <location>
        <begin position="449"/>
        <end position="462"/>
    </location>
</feature>
<dbReference type="GO" id="GO:0016020">
    <property type="term" value="C:membrane"/>
    <property type="evidence" value="ECO:0007669"/>
    <property type="project" value="TreeGrafter"/>
</dbReference>
<feature type="region of interest" description="Disordered" evidence="6">
    <location>
        <begin position="357"/>
        <end position="535"/>
    </location>
</feature>
<dbReference type="SUPFAM" id="SSF56112">
    <property type="entry name" value="Protein kinase-like (PK-like)"/>
    <property type="match status" value="1"/>
</dbReference>
<dbReference type="Gene3D" id="1.10.510.10">
    <property type="entry name" value="Transferase(Phosphotransferase) domain 1"/>
    <property type="match status" value="1"/>
</dbReference>
<dbReference type="GO" id="GO:0004674">
    <property type="term" value="F:protein serine/threonine kinase activity"/>
    <property type="evidence" value="ECO:0007669"/>
    <property type="project" value="UniProtKB-EC"/>
</dbReference>
<dbReference type="Proteomes" id="UP000193648">
    <property type="component" value="Unassembled WGS sequence"/>
</dbReference>
<evidence type="ECO:0000256" key="4">
    <source>
        <dbReference type="ARBA" id="ARBA00022777"/>
    </source>
</evidence>
<dbReference type="PROSITE" id="PS50011">
    <property type="entry name" value="PROTEIN_KINASE_DOM"/>
    <property type="match status" value="1"/>
</dbReference>
<reference evidence="9 10" key="1">
    <citation type="submission" date="2016-07" db="EMBL/GenBank/DDBJ databases">
        <title>Pervasive Adenine N6-methylation of Active Genes in Fungi.</title>
        <authorList>
            <consortium name="DOE Joint Genome Institute"/>
            <person name="Mondo S.J."/>
            <person name="Dannebaum R.O."/>
            <person name="Kuo R.C."/>
            <person name="Labutti K."/>
            <person name="Haridas S."/>
            <person name="Kuo A."/>
            <person name="Salamov A."/>
            <person name="Ahrendt S.R."/>
            <person name="Lipzen A."/>
            <person name="Sullivan W."/>
            <person name="Andreopoulos W.B."/>
            <person name="Clum A."/>
            <person name="Lindquist E."/>
            <person name="Daum C."/>
            <person name="Ramamoorthy G.K."/>
            <person name="Gryganskyi A."/>
            <person name="Culley D."/>
            <person name="Magnuson J.K."/>
            <person name="James T.Y."/>
            <person name="O'Malley M.A."/>
            <person name="Stajich J.E."/>
            <person name="Spatafora J.W."/>
            <person name="Visel A."/>
            <person name="Grigoriev I.V."/>
        </authorList>
    </citation>
    <scope>NUCLEOTIDE SEQUENCE [LARGE SCALE GENOMIC DNA]</scope>
    <source>
        <strain evidence="9 10">NRRL 3116</strain>
    </source>
</reference>
<feature type="compositionally biased region" description="Polar residues" evidence="6">
    <location>
        <begin position="372"/>
        <end position="388"/>
    </location>
</feature>
<evidence type="ECO:0000313" key="9">
    <source>
        <dbReference type="EMBL" id="ORZ28920.1"/>
    </source>
</evidence>
<dbReference type="InterPro" id="IPR045269">
    <property type="entry name" value="Atg1-like"/>
</dbReference>
<comment type="caution">
    <text evidence="9">The sequence shown here is derived from an EMBL/GenBank/DDBJ whole genome shotgun (WGS) entry which is preliminary data.</text>
</comment>
<evidence type="ECO:0000259" key="8">
    <source>
        <dbReference type="PROSITE" id="PS50011"/>
    </source>
</evidence>
<sequence>MPSVDVSTDQHHDLHLSAPALPLAPLSASYLTKRWHPEPPPVLQRPCLVIDKIHGRAYMIGYDSKDRLVFNFMDSTEACDSNKQERYKSEETGDGSEGGFSVWDHGRRTWTHIRINRPCTYHEEEYEKGGKMRMKEDTKRIKFERPARMIVVYQSYREHATHRHRSTNHLDGDNNDQEALDTIVAQWEDRHGRHHLTGVQLVNHMVYSCHDIKIGQVCTLPPNITLVASPNNPYHYTFHNAPKKYKNEGDHGSPCGNTALFLFGPQGSGWFNISIADRPNPRPIDIIYRQHNVDKAIKDGFHPLPDIHIENPRAVYYDDQLWIFGKFDLCIIYGGCDRAENCSTNLRPGERGRIQSVAPVSIYRPGIHDSGDNNNANKSENHGGTSHTGPDDSLNSGGDSDSSGSGDSGSSGGSNGTSNSDSSNSNASSNPDDSNNSDNPSSGDSSNSGTGGSDNSGSGGSDSLGSNNSGNFEGLDEAGNSGSGDSGSGDSGVPADSSSWTPDSGVPAGTASEGVPDVLDPNDPYPNPDTSGQVLVGVTSIPMNTASVTTSDTSVPSVNGFPNNVAKNSDDGSKNHIDIIIGSVLVSLALITLVALIFFVGRKRRSNDSELGEAGSGADQSINGAGIFSSERYVGSAHTQPKQPTGINDMPDLAPVTPSIGDIGLYGLPGLDGPSGTTRPVATVNRHKRKGSVNVHHEPSDVAFFEPSTESDSIPLLRSLQTSSPKPLVGGGDHSLPHQASHTLSAMVPITTTGPKAEVQNYSSNTSKGDLAVRAIGAVSGAGVAALVIRQHSEGLRTQVEGFSSTTTMLTQDETQEVLSGRDMIESSLKHTNTNTIALESSLVIHQDKVKCASSPESVPRITDGKTATISEGMGRKEPSIHKTQITLKLSIVCYERSDAAQATPHAKPGTLLFSQMEMLGNTPEINTLGSAFSHVRDISKTTNQAASGPSGIVLSIESESHRRSLKWMKNESQWKREAGMLQYLKSDQYIAELFTLNSLPAFAEYRYVSVMGPFNYTLESYIKSRKGVHAMHRPPAAPKYTLAQQGPLTLIEIKAMTDSIASAIRRCHDHHIVHLSLTPASVYLQDAYESYGQGYTSSHPSYPNKSVWENKNVSQIQQRWKLWNFSHTRFVGEAVDLNMEMTPYTAPEILVASHHYKKHLAVITAINNKSPNEGTTITTMTKGKVTKTTTTDTTKPITSHDTEKLIANAMMDMWSLGQIVYEMHTTQSMFMTHEDALEKLSSVLERRDEDGDLDKVNAHSKIRQQLEDQIQKIERIPDHGAREVIKGLLEMQHKRRLDHDEIRELYLNIK</sequence>
<evidence type="ECO:0000256" key="5">
    <source>
        <dbReference type="ARBA" id="ARBA00022840"/>
    </source>
</evidence>
<dbReference type="EC" id="2.7.11.1" evidence="1"/>
<keyword evidence="5" id="KW-0067">ATP-binding</keyword>
<dbReference type="OrthoDB" id="2440121at2759"/>
<keyword evidence="7" id="KW-0812">Transmembrane</keyword>
<feature type="compositionally biased region" description="Gly residues" evidence="6">
    <location>
        <begin position="481"/>
        <end position="490"/>
    </location>
</feature>
<keyword evidence="4" id="KW-0418">Kinase</keyword>
<dbReference type="RefSeq" id="XP_021886593.1">
    <property type="nucleotide sequence ID" value="XM_022028347.1"/>
</dbReference>
<keyword evidence="7" id="KW-0472">Membrane</keyword>
<feature type="transmembrane region" description="Helical" evidence="7">
    <location>
        <begin position="579"/>
        <end position="600"/>
    </location>
</feature>
<feature type="compositionally biased region" description="Gly residues" evidence="6">
    <location>
        <begin position="406"/>
        <end position="415"/>
    </location>
</feature>
<dbReference type="GeneID" id="33570190"/>
<feature type="transmembrane region" description="Helical" evidence="7">
    <location>
        <begin position="771"/>
        <end position="789"/>
    </location>
</feature>
<dbReference type="SMART" id="SM00220">
    <property type="entry name" value="S_TKc"/>
    <property type="match status" value="1"/>
</dbReference>
<dbReference type="GO" id="GO:0005776">
    <property type="term" value="C:autophagosome"/>
    <property type="evidence" value="ECO:0007669"/>
    <property type="project" value="TreeGrafter"/>
</dbReference>
<dbReference type="InterPro" id="IPR011009">
    <property type="entry name" value="Kinase-like_dom_sf"/>
</dbReference>
<accession>A0A1Y2H2X6</accession>
<proteinExistence type="predicted"/>
<keyword evidence="7" id="KW-1133">Transmembrane helix</keyword>
<keyword evidence="10" id="KW-1185">Reference proteome</keyword>
<dbReference type="PANTHER" id="PTHR24348:SF22">
    <property type="entry name" value="NON-SPECIFIC SERINE_THREONINE PROTEIN KINASE"/>
    <property type="match status" value="1"/>
</dbReference>
<protein>
    <recommendedName>
        <fullName evidence="1">non-specific serine/threonine protein kinase</fullName>
        <ecNumber evidence="1">2.7.11.1</ecNumber>
    </recommendedName>
</protein>
<feature type="compositionally biased region" description="Low complexity" evidence="6">
    <location>
        <begin position="391"/>
        <end position="405"/>
    </location>
</feature>
<dbReference type="GO" id="GO:0005829">
    <property type="term" value="C:cytosol"/>
    <property type="evidence" value="ECO:0007669"/>
    <property type="project" value="TreeGrafter"/>
</dbReference>
<dbReference type="PANTHER" id="PTHR24348">
    <property type="entry name" value="SERINE/THREONINE-PROTEIN KINASE UNC-51-RELATED"/>
    <property type="match status" value="1"/>
</dbReference>
<dbReference type="InterPro" id="IPR000719">
    <property type="entry name" value="Prot_kinase_dom"/>
</dbReference>
<feature type="region of interest" description="Disordered" evidence="6">
    <location>
        <begin position="80"/>
        <end position="100"/>
    </location>
</feature>
<evidence type="ECO:0000313" key="10">
    <source>
        <dbReference type="Proteomes" id="UP000193648"/>
    </source>
</evidence>
<evidence type="ECO:0000256" key="3">
    <source>
        <dbReference type="ARBA" id="ARBA00022741"/>
    </source>
</evidence>
<organism evidence="9 10">
    <name type="scientific">Lobosporangium transversale</name>
    <dbReference type="NCBI Taxonomy" id="64571"/>
    <lineage>
        <taxon>Eukaryota</taxon>
        <taxon>Fungi</taxon>
        <taxon>Fungi incertae sedis</taxon>
        <taxon>Mucoromycota</taxon>
        <taxon>Mortierellomycotina</taxon>
        <taxon>Mortierellomycetes</taxon>
        <taxon>Mortierellales</taxon>
        <taxon>Mortierellaceae</taxon>
        <taxon>Lobosporangium</taxon>
    </lineage>
</organism>
<dbReference type="GO" id="GO:0010506">
    <property type="term" value="P:regulation of autophagy"/>
    <property type="evidence" value="ECO:0007669"/>
    <property type="project" value="InterPro"/>
</dbReference>
<evidence type="ECO:0000256" key="2">
    <source>
        <dbReference type="ARBA" id="ARBA00022679"/>
    </source>
</evidence>
<dbReference type="EMBL" id="MCFF01000001">
    <property type="protein sequence ID" value="ORZ28920.1"/>
    <property type="molecule type" value="Genomic_DNA"/>
</dbReference>
<evidence type="ECO:0000256" key="6">
    <source>
        <dbReference type="SAM" id="MobiDB-lite"/>
    </source>
</evidence>
<dbReference type="GO" id="GO:0000045">
    <property type="term" value="P:autophagosome assembly"/>
    <property type="evidence" value="ECO:0007669"/>
    <property type="project" value="TreeGrafter"/>
</dbReference>